<proteinExistence type="predicted"/>
<dbReference type="PANTHER" id="PTHR14187">
    <property type="entry name" value="ALPHA KINASE/ELONGATION FACTOR 2 KINASE"/>
    <property type="match status" value="1"/>
</dbReference>
<reference evidence="1" key="2">
    <citation type="submission" date="2017-05" db="UniProtKB">
        <authorList>
            <consortium name="EnsemblMetazoa"/>
        </authorList>
    </citation>
    <scope>IDENTIFICATION</scope>
</reference>
<keyword evidence="2" id="KW-1185">Reference proteome</keyword>
<dbReference type="Proteomes" id="UP000007879">
    <property type="component" value="Unassembled WGS sequence"/>
</dbReference>
<dbReference type="EnsemblMetazoa" id="XM_011409214.2">
    <property type="protein sequence ID" value="XP_011407516.1"/>
    <property type="gene ID" value="LOC105314829"/>
</dbReference>
<accession>A0A1X7THX6</accession>
<dbReference type="STRING" id="400682.A0A1X7THX6"/>
<organism evidence="1">
    <name type="scientific">Amphimedon queenslandica</name>
    <name type="common">Sponge</name>
    <dbReference type="NCBI Taxonomy" id="400682"/>
    <lineage>
        <taxon>Eukaryota</taxon>
        <taxon>Metazoa</taxon>
        <taxon>Porifera</taxon>
        <taxon>Demospongiae</taxon>
        <taxon>Heteroscleromorpha</taxon>
        <taxon>Haplosclerida</taxon>
        <taxon>Niphatidae</taxon>
        <taxon>Amphimedon</taxon>
    </lineage>
</organism>
<dbReference type="InterPro" id="IPR043129">
    <property type="entry name" value="ATPase_NBD"/>
</dbReference>
<dbReference type="PANTHER" id="PTHR14187:SF5">
    <property type="entry name" value="HEAT SHOCK 70 KDA PROTEIN 12A"/>
    <property type="match status" value="1"/>
</dbReference>
<dbReference type="Gene3D" id="3.30.420.40">
    <property type="match status" value="2"/>
</dbReference>
<evidence type="ECO:0000313" key="1">
    <source>
        <dbReference type="EnsemblMetazoa" id="Aqu2.1.14344_001"/>
    </source>
</evidence>
<dbReference type="eggNOG" id="KOG0101">
    <property type="taxonomic scope" value="Eukaryota"/>
</dbReference>
<dbReference type="Gene3D" id="3.90.640.10">
    <property type="entry name" value="Actin, Chain A, domain 4"/>
    <property type="match status" value="1"/>
</dbReference>
<reference evidence="2" key="1">
    <citation type="journal article" date="2010" name="Nature">
        <title>The Amphimedon queenslandica genome and the evolution of animal complexity.</title>
        <authorList>
            <person name="Srivastava M."/>
            <person name="Simakov O."/>
            <person name="Chapman J."/>
            <person name="Fahey B."/>
            <person name="Gauthier M.E."/>
            <person name="Mitros T."/>
            <person name="Richards G.S."/>
            <person name="Conaco C."/>
            <person name="Dacre M."/>
            <person name="Hellsten U."/>
            <person name="Larroux C."/>
            <person name="Putnam N.H."/>
            <person name="Stanke M."/>
            <person name="Adamska M."/>
            <person name="Darling A."/>
            <person name="Degnan S.M."/>
            <person name="Oakley T.H."/>
            <person name="Plachetzki D.C."/>
            <person name="Zhai Y."/>
            <person name="Adamski M."/>
            <person name="Calcino A."/>
            <person name="Cummins S.F."/>
            <person name="Goodstein D.M."/>
            <person name="Harris C."/>
            <person name="Jackson D.J."/>
            <person name="Leys S.P."/>
            <person name="Shu S."/>
            <person name="Woodcroft B.J."/>
            <person name="Vervoort M."/>
            <person name="Kosik K.S."/>
            <person name="Manning G."/>
            <person name="Degnan B.M."/>
            <person name="Rokhsar D.S."/>
        </authorList>
    </citation>
    <scope>NUCLEOTIDE SEQUENCE [LARGE SCALE GENOMIC DNA]</scope>
</reference>
<dbReference type="KEGG" id="aqu:105314829"/>
<sequence length="657" mass="73401">MALAAPGGFFAFGIRRIEIVQVRLRKPNYKPPLSRANKIPREDAGYGITDGNIAAIDFGTTSVSLAYTTKGDDQVSTFILDPEDKSTRVPNAVLLKKEGGKIIVEAFGSIARSQFTVMRKKDHSSCQYIYFERIKMLMKREKSVDRNTRVESFSGEKYYLVEVIAFILKYLKDQLIDHFERTVKPLKTTDFDWVITVPAIWNARGKRMMREAAYMAGLMTEIDGISSFTHVALPVPKEINPDKLSLALEPEAAALYSQEIVGDQIKSDPGTSIIPRPSDYMVIDAGGGTIDITAHIEVDNGIVVENIPTGNAWGGTQVNEALSQFLQRIVGDPEFKTFLHTEKRSQHMAALNNMLYNEFEKQKILFGQQKSNVIAINLPKMFAKHYEEALAKGVKNMPGVEYDEDMDDTLFIEKDVAESQLFGPAIKGIIDCTLKAIEENGYKVYTFYLVGGFGGCKYVHEKVSAAIEKAYGSKGRSCSIIVPPTPQLAVATGAAMWRKNPEKIKARRSDATYGIGVSIPFDEEKHDEYYKFYHDEQKENKCGEVFSVFLEKGELAKSNEVINASITPSRQSFTNMLFEIYSTPDLGIQYIKDKNGKSTVAVIGQLVIDIPNPDNLPREKRIVDVTMDFSGTEIQAKAKYRITGKEVKTVCDFLSAQ</sequence>
<dbReference type="EnsemblMetazoa" id="Aqu2.1.14344_001">
    <property type="protein sequence ID" value="Aqu2.1.14344_001"/>
    <property type="gene ID" value="Aqu2.1.14344"/>
</dbReference>
<dbReference type="OMA" id="NKIPRED"/>
<dbReference type="SUPFAM" id="SSF53067">
    <property type="entry name" value="Actin-like ATPase domain"/>
    <property type="match status" value="2"/>
</dbReference>
<gene>
    <name evidence="1" type="primary">105314829</name>
</gene>
<name>A0A1X7THX6_AMPQE</name>
<dbReference type="CDD" id="cd10229">
    <property type="entry name" value="ASKHA_NBD_HSP70_HSPA12"/>
    <property type="match status" value="1"/>
</dbReference>
<evidence type="ECO:0000313" key="2">
    <source>
        <dbReference type="Proteomes" id="UP000007879"/>
    </source>
</evidence>
<protein>
    <submittedName>
        <fullName evidence="1">Uncharacterized protein</fullName>
    </submittedName>
</protein>
<dbReference type="InParanoid" id="A0A1X7THX6"/>
<dbReference type="AlphaFoldDB" id="A0A1X7THX6"/>